<dbReference type="GO" id="GO:0006629">
    <property type="term" value="P:lipid metabolic process"/>
    <property type="evidence" value="ECO:0007669"/>
    <property type="project" value="InterPro"/>
</dbReference>
<organism evidence="2 3">
    <name type="scientific">Veronia nyctiphanis</name>
    <dbReference type="NCBI Taxonomy" id="1278244"/>
    <lineage>
        <taxon>Bacteria</taxon>
        <taxon>Pseudomonadati</taxon>
        <taxon>Pseudomonadota</taxon>
        <taxon>Gammaproteobacteria</taxon>
        <taxon>Vibrionales</taxon>
        <taxon>Vibrionaceae</taxon>
        <taxon>Veronia</taxon>
    </lineage>
</organism>
<feature type="signal peptide" evidence="1">
    <location>
        <begin position="1"/>
        <end position="24"/>
    </location>
</feature>
<dbReference type="AlphaFoldDB" id="A0A4Q0YZK0"/>
<sequence length="353" mass="39368">MLRSTISKVALSASLLLSSANIHALDLELLTEIDDFIFSSYLPDAMHPNYDYSDGASSTTIHSGHPDSATAQDALFYLEFAEKVHNWPIHNGNTPDGWKALHNFSDTESGFDATFYLKKSGITEGVLAFRGSELGVKDWITNGEMAAGLVPDQYMQAINAYKEVRQLYPTVTDITFTGHSLGGGLATAAAIYSGYPAYAYDASGIGKSVLQWIKKQIKEDGRKAKTWKDNARNIKNFNLENEFVSDKDSQQDADTLGDSRQHGDIWYISDDGFVGILVMDFTRHFTTPLKEELVDIANGTNKNGECYWDWVGPLYLYICDNDDLETLAWTINFTINGLQEAFDDLNDLFDHEN</sequence>
<keyword evidence="1" id="KW-0732">Signal</keyword>
<dbReference type="InterPro" id="IPR029058">
    <property type="entry name" value="AB_hydrolase_fold"/>
</dbReference>
<accession>A0A4Q0YZK0</accession>
<dbReference type="Pfam" id="PF26363">
    <property type="entry name" value="Phospholipase-like"/>
    <property type="match status" value="1"/>
</dbReference>
<protein>
    <submittedName>
        <fullName evidence="2">Phospholipase</fullName>
    </submittedName>
</protein>
<name>A0A4Q0YZK0_9GAMM</name>
<dbReference type="OrthoDB" id="5913909at2"/>
<proteinExistence type="predicted"/>
<dbReference type="Proteomes" id="UP000290287">
    <property type="component" value="Unassembled WGS sequence"/>
</dbReference>
<evidence type="ECO:0000313" key="2">
    <source>
        <dbReference type="EMBL" id="RXJ74581.1"/>
    </source>
</evidence>
<dbReference type="SUPFAM" id="SSF53474">
    <property type="entry name" value="alpha/beta-Hydrolases"/>
    <property type="match status" value="1"/>
</dbReference>
<dbReference type="EMBL" id="PEIB01000002">
    <property type="protein sequence ID" value="RXJ74581.1"/>
    <property type="molecule type" value="Genomic_DNA"/>
</dbReference>
<evidence type="ECO:0000313" key="3">
    <source>
        <dbReference type="Proteomes" id="UP000290287"/>
    </source>
</evidence>
<dbReference type="RefSeq" id="WP_129121050.1">
    <property type="nucleotide sequence ID" value="NZ_PEIB01000002.1"/>
</dbReference>
<evidence type="ECO:0000256" key="1">
    <source>
        <dbReference type="SAM" id="SignalP"/>
    </source>
</evidence>
<comment type="caution">
    <text evidence="2">The sequence shown here is derived from an EMBL/GenBank/DDBJ whole genome shotgun (WGS) entry which is preliminary data.</text>
</comment>
<dbReference type="Gene3D" id="3.40.50.1820">
    <property type="entry name" value="alpha/beta hydrolase"/>
    <property type="match status" value="1"/>
</dbReference>
<feature type="chain" id="PRO_5020268290" evidence="1">
    <location>
        <begin position="25"/>
        <end position="353"/>
    </location>
</feature>
<gene>
    <name evidence="2" type="ORF">CS022_03155</name>
</gene>
<keyword evidence="3" id="KW-1185">Reference proteome</keyword>
<reference evidence="2 3" key="1">
    <citation type="submission" date="2017-10" db="EMBL/GenBank/DDBJ databases">
        <title>Nyctiphanis sp. nov., isolated from the stomach of the euphausiid Nyctiphanes simplex (Hansen, 1911) in the Gulf of California.</title>
        <authorList>
            <person name="Gomez-Gil B."/>
            <person name="Aguilar-Mendez M."/>
            <person name="Lopez-Cortes A."/>
            <person name="Gomez-Gutierrez J."/>
            <person name="Roque A."/>
            <person name="Lang E."/>
            <person name="Gonzalez-Castillo A."/>
        </authorList>
    </citation>
    <scope>NUCLEOTIDE SEQUENCE [LARGE SCALE GENOMIC DNA]</scope>
    <source>
        <strain evidence="2 3">CAIM 600</strain>
    </source>
</reference>